<gene>
    <name evidence="1" type="ORF">DPM35_16765</name>
</gene>
<comment type="caution">
    <text evidence="1">The sequence shown here is derived from an EMBL/GenBank/DDBJ whole genome shotgun (WGS) entry which is preliminary data.</text>
</comment>
<proteinExistence type="predicted"/>
<accession>A0A330GWE9</accession>
<organism evidence="1 2">
    <name type="scientific">Mesorhizobium atlanticum</name>
    <dbReference type="NCBI Taxonomy" id="2233532"/>
    <lineage>
        <taxon>Bacteria</taxon>
        <taxon>Pseudomonadati</taxon>
        <taxon>Pseudomonadota</taxon>
        <taxon>Alphaproteobacteria</taxon>
        <taxon>Hyphomicrobiales</taxon>
        <taxon>Phyllobacteriaceae</taxon>
        <taxon>Mesorhizobium</taxon>
    </lineage>
</organism>
<evidence type="ECO:0000313" key="2">
    <source>
        <dbReference type="Proteomes" id="UP000251956"/>
    </source>
</evidence>
<dbReference type="Proteomes" id="UP000251956">
    <property type="component" value="Unassembled WGS sequence"/>
</dbReference>
<dbReference type="AlphaFoldDB" id="A0A330GWE9"/>
<evidence type="ECO:0000313" key="1">
    <source>
        <dbReference type="EMBL" id="RAZ76342.1"/>
    </source>
</evidence>
<protein>
    <submittedName>
        <fullName evidence="1">Uncharacterized protein</fullName>
    </submittedName>
</protein>
<sequence length="65" mass="7565">MIWPLNRHEVKRLMLLIDLKSAECSKKVQCSKLFWRCNSNFGFKHGRCASKVILLGKSVGHHRID</sequence>
<name>A0A330GWE9_9HYPH</name>
<reference evidence="2" key="1">
    <citation type="submission" date="2018-06" db="EMBL/GenBank/DDBJ databases">
        <authorList>
            <person name="Helene L.C."/>
            <person name="Dall'Agnol R."/>
            <person name="Delamuta J.R."/>
            <person name="Hungria M."/>
        </authorList>
    </citation>
    <scope>NUCLEOTIDE SEQUENCE [LARGE SCALE GENOMIC DNA]</scope>
    <source>
        <strain evidence="2">CNPSo 3140</strain>
    </source>
</reference>
<reference evidence="1 2" key="2">
    <citation type="submission" date="2018-07" db="EMBL/GenBank/DDBJ databases">
        <title>Diversity of Mesorhizobium strains in Brazil.</title>
        <authorList>
            <person name="Helene L.C.F."/>
            <person name="Dall'Agnol R."/>
            <person name="Delamuta J.R.M."/>
            <person name="Hungria M."/>
        </authorList>
    </citation>
    <scope>NUCLEOTIDE SEQUENCE [LARGE SCALE GENOMIC DNA]</scope>
    <source>
        <strain evidence="1 2">CNPSo 3140</strain>
    </source>
</reference>
<keyword evidence="2" id="KW-1185">Reference proteome</keyword>
<dbReference type="EMBL" id="QMBQ01000004">
    <property type="protein sequence ID" value="RAZ76342.1"/>
    <property type="molecule type" value="Genomic_DNA"/>
</dbReference>